<dbReference type="InterPro" id="IPR047217">
    <property type="entry name" value="S49_SppA_67K_type_N"/>
</dbReference>
<proteinExistence type="inferred from homology"/>
<dbReference type="InterPro" id="IPR047272">
    <property type="entry name" value="S49_SppA_C"/>
</dbReference>
<evidence type="ECO:0000256" key="4">
    <source>
        <dbReference type="ARBA" id="ARBA00022825"/>
    </source>
</evidence>
<reference evidence="8 9" key="1">
    <citation type="journal article" date="2002" name="Nat. Genet.">
        <title>Genome sequence of the endocellular obligate symbiont of tsetse flies, Wigglesworthia glossinidia.</title>
        <authorList>
            <person name="Akman L."/>
            <person name="Yamashita A."/>
            <person name="Watanabe H."/>
            <person name="Oshima K."/>
            <person name="Shiba T."/>
            <person name="Hattori M."/>
            <person name="Aksoy S."/>
        </authorList>
    </citation>
    <scope>NUCLEOTIDE SEQUENCE [LARGE SCALE GENOMIC DNA]</scope>
</reference>
<dbReference type="NCBIfam" id="TIGR00705">
    <property type="entry name" value="SppA_67K"/>
    <property type="match status" value="1"/>
</dbReference>
<keyword evidence="9" id="KW-1185">Reference proteome</keyword>
<evidence type="ECO:0000256" key="5">
    <source>
        <dbReference type="PIRSR" id="PIRSR001217-1"/>
    </source>
</evidence>
<dbReference type="PANTHER" id="PTHR33209:SF1">
    <property type="entry name" value="PEPTIDASE S49 DOMAIN-CONTAINING PROTEIN"/>
    <property type="match status" value="1"/>
</dbReference>
<dbReference type="GO" id="GO:0016020">
    <property type="term" value="C:membrane"/>
    <property type="evidence" value="ECO:0007669"/>
    <property type="project" value="InterPro"/>
</dbReference>
<feature type="active site" description="Proton donor/acceptor" evidence="5">
    <location>
        <position position="207"/>
    </location>
</feature>
<keyword evidence="4" id="KW-0720">Serine protease</keyword>
<gene>
    <name evidence="8" type="primary">sppA</name>
</gene>
<dbReference type="Proteomes" id="UP000000562">
    <property type="component" value="Chromosome"/>
</dbReference>
<dbReference type="PIRSF" id="PIRSF001217">
    <property type="entry name" value="Protease_4_SppA"/>
    <property type="match status" value="1"/>
</dbReference>
<feature type="transmembrane region" description="Helical" evidence="6">
    <location>
        <begin position="25"/>
        <end position="43"/>
    </location>
</feature>
<dbReference type="eggNOG" id="COG0616">
    <property type="taxonomic scope" value="Bacteria"/>
</dbReference>
<keyword evidence="6" id="KW-1133">Transmembrane helix</keyword>
<dbReference type="PANTHER" id="PTHR33209">
    <property type="entry name" value="PROTEASE 4"/>
    <property type="match status" value="1"/>
</dbReference>
<organism evidence="8 9">
    <name type="scientific">Wigglesworthia glossinidia brevipalpis</name>
    <dbReference type="NCBI Taxonomy" id="36870"/>
    <lineage>
        <taxon>Bacteria</taxon>
        <taxon>Pseudomonadati</taxon>
        <taxon>Pseudomonadota</taxon>
        <taxon>Gammaproteobacteria</taxon>
        <taxon>Enterobacterales</taxon>
        <taxon>Erwiniaceae</taxon>
        <taxon>Wigglesworthia</taxon>
    </lineage>
</organism>
<dbReference type="InterPro" id="IPR029045">
    <property type="entry name" value="ClpP/crotonase-like_dom_sf"/>
</dbReference>
<dbReference type="InterPro" id="IPR004634">
    <property type="entry name" value="Pept_S49_pIV"/>
</dbReference>
<keyword evidence="6" id="KW-0812">Transmembrane</keyword>
<evidence type="ECO:0000313" key="9">
    <source>
        <dbReference type="Proteomes" id="UP000000562"/>
    </source>
</evidence>
<accession>Q8D394</accession>
<dbReference type="Pfam" id="PF01343">
    <property type="entry name" value="Peptidase_S49"/>
    <property type="match status" value="2"/>
</dbReference>
<feature type="domain" description="Peptidase S49" evidence="7">
    <location>
        <begin position="391"/>
        <end position="540"/>
    </location>
</feature>
<keyword evidence="6" id="KW-0472">Membrane</keyword>
<dbReference type="KEGG" id="wbr:sppA"/>
<dbReference type="GO" id="GO:0006465">
    <property type="term" value="P:signal peptide processing"/>
    <property type="evidence" value="ECO:0007669"/>
    <property type="project" value="InterPro"/>
</dbReference>
<evidence type="ECO:0000259" key="7">
    <source>
        <dbReference type="Pfam" id="PF01343"/>
    </source>
</evidence>
<dbReference type="InterPro" id="IPR002142">
    <property type="entry name" value="Peptidase_S49"/>
</dbReference>
<dbReference type="GO" id="GO:0008236">
    <property type="term" value="F:serine-type peptidase activity"/>
    <property type="evidence" value="ECO:0007669"/>
    <property type="project" value="UniProtKB-KW"/>
</dbReference>
<evidence type="ECO:0000313" key="8">
    <source>
        <dbReference type="EMBL" id="BAC24253.1"/>
    </source>
</evidence>
<evidence type="ECO:0000256" key="3">
    <source>
        <dbReference type="ARBA" id="ARBA00022801"/>
    </source>
</evidence>
<dbReference type="OrthoDB" id="9764363at2"/>
<dbReference type="AlphaFoldDB" id="Q8D394"/>
<evidence type="ECO:0000256" key="6">
    <source>
        <dbReference type="SAM" id="Phobius"/>
    </source>
</evidence>
<dbReference type="HOGENOM" id="CLU_008856_1_1_6"/>
<dbReference type="NCBIfam" id="NF008195">
    <property type="entry name" value="PRK10949.1"/>
    <property type="match status" value="1"/>
</dbReference>
<evidence type="ECO:0000256" key="2">
    <source>
        <dbReference type="ARBA" id="ARBA00022670"/>
    </source>
</evidence>
<keyword evidence="3" id="KW-0378">Hydrolase</keyword>
<dbReference type="SUPFAM" id="SSF52096">
    <property type="entry name" value="ClpP/crotonase"/>
    <property type="match status" value="2"/>
</dbReference>
<feature type="domain" description="Peptidase S49" evidence="7">
    <location>
        <begin position="139"/>
        <end position="292"/>
    </location>
</feature>
<dbReference type="CDD" id="cd07023">
    <property type="entry name" value="S49_Sppa_N_C"/>
    <property type="match status" value="1"/>
</dbReference>
<name>Q8D394_WIGBR</name>
<sequence length="615" mass="69552">MKAFCKIFLDPLKWIWNVLNFTRRLVLNLLLILIIFCILILYFQTNNPINENKKGALFIDIIGIIVDKPSSSSKFKQLSRELIGSSSNKLQENSLFDIVYAIRKAKDDNNITGLVLYLKDFAGSDQTSLQYIGKALKEFKKTGKPIYSIGDNYSQAQYFLASYSNIIYLNPQGMVDLHGISTNNFYYKTFLKKLKINTHVFRVGNYKSAVEPVLRDNMSDEAKEDDKRWIQKLWRSYLNVISINRNIKIEEIFPNVKEILEKLKIVKGNTAEFALKNNLVDKIESNPEIEKEMIKIFGWNKNEKSFNKISIYNYQDKLKFSNKGEIAVIFANGVIINGPDKPGFSSGDFIAYQIKQARLDPNIKSLVVRINSPGGSVNASEIIRSELDATKNMGKPVVVSMGGIAASGGYWISTPANYIISNPDTLTGSIGIFGIINTIESTLESIGIYSDGVSTSPLANINIAKKLPSEFLEKMKLIIENGYYNFLSLVSKSRNKTIKEVDKIGQGHVWIGTDALKKGLVDKLGDFDDAIIKAAELSNLSDYDIKWNDPEPSIIDFIYKNTNLINIIKLYLNYIIPDIMEKNIFDQVKLKLFTNLTLNDPKNCYAICLSCYPKI</sequence>
<dbReference type="STRING" id="36870.gene:10368585"/>
<feature type="active site" description="Nucleophile" evidence="5">
    <location>
        <position position="407"/>
    </location>
</feature>
<dbReference type="CDD" id="cd07018">
    <property type="entry name" value="S49_SppA_67K_type"/>
    <property type="match status" value="1"/>
</dbReference>
<keyword evidence="2" id="KW-0645">Protease</keyword>
<dbReference type="Gene3D" id="6.20.330.10">
    <property type="match status" value="1"/>
</dbReference>
<evidence type="ECO:0000256" key="1">
    <source>
        <dbReference type="ARBA" id="ARBA00008683"/>
    </source>
</evidence>
<dbReference type="Gene3D" id="3.90.226.10">
    <property type="entry name" value="2-enoyl-CoA Hydratase, Chain A, domain 1"/>
    <property type="match status" value="3"/>
</dbReference>
<dbReference type="EMBL" id="BA000021">
    <property type="protein sequence ID" value="BAC24253.1"/>
    <property type="molecule type" value="Genomic_DNA"/>
</dbReference>
<protein>
    <submittedName>
        <fullName evidence="8">SppA protein</fullName>
    </submittedName>
</protein>
<comment type="similarity">
    <text evidence="1">Belongs to the peptidase S49 family.</text>
</comment>